<feature type="domain" description="HTH asnC-type" evidence="4">
    <location>
        <begin position="1"/>
        <end position="62"/>
    </location>
</feature>
<evidence type="ECO:0000259" key="4">
    <source>
        <dbReference type="PROSITE" id="PS50956"/>
    </source>
</evidence>
<dbReference type="PROSITE" id="PS50956">
    <property type="entry name" value="HTH_ASNC_2"/>
    <property type="match status" value="1"/>
</dbReference>
<dbReference type="InterPro" id="IPR019887">
    <property type="entry name" value="Tscrpt_reg_AsnC/Lrp_C"/>
</dbReference>
<dbReference type="SMART" id="SM00344">
    <property type="entry name" value="HTH_ASNC"/>
    <property type="match status" value="1"/>
</dbReference>
<evidence type="ECO:0000313" key="6">
    <source>
        <dbReference type="EMBL" id="OOC61871.1"/>
    </source>
</evidence>
<evidence type="ECO:0000256" key="3">
    <source>
        <dbReference type="ARBA" id="ARBA00023163"/>
    </source>
</evidence>
<dbReference type="EMBL" id="CP016809">
    <property type="protein sequence ID" value="ANY75974.1"/>
    <property type="molecule type" value="Genomic_DNA"/>
</dbReference>
<dbReference type="OrthoDB" id="34294at2"/>
<keyword evidence="7" id="KW-1185">Reference proteome</keyword>
<dbReference type="FunFam" id="1.10.10.10:FF:000186">
    <property type="entry name" value="AsnC family transcriptional regulator"/>
    <property type="match status" value="1"/>
</dbReference>
<keyword evidence="3" id="KW-0804">Transcription</keyword>
<dbReference type="InterPro" id="IPR036388">
    <property type="entry name" value="WH-like_DNA-bd_sf"/>
</dbReference>
<dbReference type="SUPFAM" id="SSF54909">
    <property type="entry name" value="Dimeric alpha+beta barrel"/>
    <property type="match status" value="1"/>
</dbReference>
<keyword evidence="2" id="KW-0238">DNA-binding</keyword>
<dbReference type="GO" id="GO:0005829">
    <property type="term" value="C:cytosol"/>
    <property type="evidence" value="ECO:0007669"/>
    <property type="project" value="TreeGrafter"/>
</dbReference>
<evidence type="ECO:0000313" key="7">
    <source>
        <dbReference type="Proteomes" id="UP000189059"/>
    </source>
</evidence>
<dbReference type="SUPFAM" id="SSF46785">
    <property type="entry name" value="Winged helix' DNA-binding domain"/>
    <property type="match status" value="1"/>
</dbReference>
<dbReference type="Gene3D" id="3.30.70.920">
    <property type="match status" value="1"/>
</dbReference>
<evidence type="ECO:0000256" key="2">
    <source>
        <dbReference type="ARBA" id="ARBA00023125"/>
    </source>
</evidence>
<dbReference type="InterPro" id="IPR011991">
    <property type="entry name" value="ArsR-like_HTH"/>
</dbReference>
<dbReference type="KEGG" id="pib:BBD41_27250"/>
<organism evidence="5">
    <name type="scientific">Paenibacillus ihbetae</name>
    <dbReference type="NCBI Taxonomy" id="1870820"/>
    <lineage>
        <taxon>Bacteria</taxon>
        <taxon>Bacillati</taxon>
        <taxon>Bacillota</taxon>
        <taxon>Bacilli</taxon>
        <taxon>Bacillales</taxon>
        <taxon>Paenibacillaceae</taxon>
        <taxon>Paenibacillus</taxon>
    </lineage>
</organism>
<dbReference type="PANTHER" id="PTHR30154">
    <property type="entry name" value="LEUCINE-RESPONSIVE REGULATORY PROTEIN"/>
    <property type="match status" value="1"/>
</dbReference>
<dbReference type="RefSeq" id="WP_077566680.1">
    <property type="nucleotide sequence ID" value="NZ_CP016809.1"/>
</dbReference>
<protein>
    <submittedName>
        <fullName evidence="5">AsnC family transcriptional regulator</fullName>
    </submittedName>
</protein>
<dbReference type="PRINTS" id="PR00033">
    <property type="entry name" value="HTHASNC"/>
</dbReference>
<name>A0A1B2E7N9_9BACL</name>
<gene>
    <name evidence="6" type="ORF">BBD40_08390</name>
    <name evidence="5" type="ORF">BBD41_27250</name>
</gene>
<dbReference type="InterPro" id="IPR011008">
    <property type="entry name" value="Dimeric_a/b-barrel"/>
</dbReference>
<keyword evidence="1" id="KW-0805">Transcription regulation</keyword>
<dbReference type="Pfam" id="PF01037">
    <property type="entry name" value="AsnC_trans_reg"/>
    <property type="match status" value="1"/>
</dbReference>
<dbReference type="InterPro" id="IPR019888">
    <property type="entry name" value="Tscrpt_reg_AsnC-like"/>
</dbReference>
<sequence>MDRTDVQILEMLQNQARLSMTELGKLIGLSQPAVTERVRKLEEQDVIIGYRAVVSPEKLNKHCMAYLLFHTKHCENFIAFCEQSNEVVECHRISGQHNYLIKVVCDSMRALEAFINQTGQFGDSTTLIVMSSPIENRVLLPSQVED</sequence>
<dbReference type="EMBL" id="MRVI01000001">
    <property type="protein sequence ID" value="OOC61871.1"/>
    <property type="molecule type" value="Genomic_DNA"/>
</dbReference>
<dbReference type="AlphaFoldDB" id="A0A1B2E7N9"/>
<proteinExistence type="predicted"/>
<dbReference type="CDD" id="cd00090">
    <property type="entry name" value="HTH_ARSR"/>
    <property type="match status" value="1"/>
</dbReference>
<dbReference type="GO" id="GO:0043565">
    <property type="term" value="F:sequence-specific DNA binding"/>
    <property type="evidence" value="ECO:0007669"/>
    <property type="project" value="InterPro"/>
</dbReference>
<reference evidence="5" key="1">
    <citation type="submission" date="2016-08" db="EMBL/GenBank/DDBJ databases">
        <title>Complete Genome Seqeunce of Paenibacillus sp. nov. IHBB 9852 from high altitute lake of Indian trans-Himalayas.</title>
        <authorList>
            <person name="Kiran S."/>
            <person name="Swarnkar M.K."/>
            <person name="Rana A."/>
            <person name="Tewari R."/>
            <person name="Gulati A."/>
        </authorList>
    </citation>
    <scope>NUCLEOTIDE SEQUENCE [LARGE SCALE GENOMIC DNA]</scope>
    <source>
        <strain evidence="5">IHBB 9852</strain>
    </source>
</reference>
<evidence type="ECO:0000313" key="5">
    <source>
        <dbReference type="EMBL" id="ANY75974.1"/>
    </source>
</evidence>
<dbReference type="GO" id="GO:0043200">
    <property type="term" value="P:response to amino acid"/>
    <property type="evidence" value="ECO:0007669"/>
    <property type="project" value="TreeGrafter"/>
</dbReference>
<accession>A0A1B2E7N9</accession>
<dbReference type="PANTHER" id="PTHR30154:SF20">
    <property type="entry name" value="LEUCINE-RESPONSIVE REGULATORY PROTEIN"/>
    <property type="match status" value="1"/>
</dbReference>
<reference evidence="6 7" key="2">
    <citation type="submission" date="2016-12" db="EMBL/GenBank/DDBJ databases">
        <title>Genome sequencing and description of Paenibacillus sp. nov. from high altitude lake in the Indian Trans- Himalayas.</title>
        <authorList>
            <person name="Kiran S."/>
            <person name="Swarnkar M.K."/>
            <person name="Rana A."/>
            <person name="Tewari R."/>
            <person name="Gulati A."/>
        </authorList>
    </citation>
    <scope>NUCLEOTIDE SEQUENCE [LARGE SCALE GENOMIC DNA]</scope>
    <source>
        <strain evidence="6 7">IHBB 9951</strain>
    </source>
</reference>
<dbReference type="InterPro" id="IPR036390">
    <property type="entry name" value="WH_DNA-bd_sf"/>
</dbReference>
<dbReference type="Proteomes" id="UP000189059">
    <property type="component" value="Unassembled WGS sequence"/>
</dbReference>
<dbReference type="Gene3D" id="1.10.10.10">
    <property type="entry name" value="Winged helix-like DNA-binding domain superfamily/Winged helix DNA-binding domain"/>
    <property type="match status" value="1"/>
</dbReference>
<dbReference type="Pfam" id="PF13404">
    <property type="entry name" value="HTH_AsnC-type"/>
    <property type="match status" value="1"/>
</dbReference>
<dbReference type="InterPro" id="IPR000485">
    <property type="entry name" value="AsnC-type_HTH_dom"/>
</dbReference>
<evidence type="ECO:0000256" key="1">
    <source>
        <dbReference type="ARBA" id="ARBA00023015"/>
    </source>
</evidence>